<dbReference type="PANTHER" id="PTHR35041:SF6">
    <property type="entry name" value="FORMYLMETHIONINE DEFORMYLASE-LIKE PROTEIN-RELATED"/>
    <property type="match status" value="1"/>
</dbReference>
<evidence type="ECO:0000256" key="2">
    <source>
        <dbReference type="SAM" id="Phobius"/>
    </source>
</evidence>
<reference evidence="3" key="1">
    <citation type="submission" date="2021-07" db="EMBL/GenBank/DDBJ databases">
        <authorList>
            <person name="Branca A.L. A."/>
        </authorList>
    </citation>
    <scope>NUCLEOTIDE SEQUENCE</scope>
</reference>
<evidence type="ECO:0000313" key="4">
    <source>
        <dbReference type="Proteomes" id="UP001153618"/>
    </source>
</evidence>
<name>A0A9W4HPQ8_PENOL</name>
<dbReference type="AlphaFoldDB" id="A0A9W4HPQ8"/>
<keyword evidence="2" id="KW-0812">Transmembrane</keyword>
<keyword evidence="2" id="KW-0472">Membrane</keyword>
<keyword evidence="2" id="KW-1133">Transmembrane helix</keyword>
<dbReference type="EMBL" id="CAJVOS010000026">
    <property type="protein sequence ID" value="CAG8112572.1"/>
    <property type="molecule type" value="Genomic_DNA"/>
</dbReference>
<feature type="transmembrane region" description="Helical" evidence="2">
    <location>
        <begin position="130"/>
        <end position="150"/>
    </location>
</feature>
<dbReference type="PANTHER" id="PTHR35041">
    <property type="entry name" value="MEDIATOR OF RNA POLYMERASE II TRANSCRIPTION SUBUNIT 1"/>
    <property type="match status" value="1"/>
</dbReference>
<dbReference type="OrthoDB" id="5322539at2759"/>
<proteinExistence type="predicted"/>
<feature type="transmembrane region" description="Helical" evidence="2">
    <location>
        <begin position="570"/>
        <end position="594"/>
    </location>
</feature>
<feature type="region of interest" description="Disordered" evidence="1">
    <location>
        <begin position="648"/>
        <end position="672"/>
    </location>
</feature>
<protein>
    <recommendedName>
        <fullName evidence="5">Transmembrane protein</fullName>
    </recommendedName>
</protein>
<comment type="caution">
    <text evidence="3">The sequence shown here is derived from an EMBL/GenBank/DDBJ whole genome shotgun (WGS) entry which is preliminary data.</text>
</comment>
<sequence length="672" mass="73797">MAVFPFNLKFSAVILMVASLLVGLAFCLGHDAFYQNLNGKPVLDGHPRGFLNSSLNLSDQQIYVAQGTLFAFLVKSLLGFSVSTVFDQSAWRSIRGHRNGVGAIDDLLSTLKNALTLFNIRLWKWYPMEMALAVICWLLPVASIISPATLSVQLASFDQHTLMKVPRVDFTSTNFADLTSVHAQDSGWMSIYRSPTAETQRIIKSVAAQGSILPIDPPAVNSSWSLSFHGPGLLCDNVDKEIGAYITENVVQVMKESARSKSSRNMSDLTRYGYLSWAPDSESLNGSTPFYQLNGSDAYKSRLFRVLGPEVSDKGEPDDTVVKPKHPLVQRAPLSLFVATFPGVLGYSEYDTALENMDKAVQNSTIIRCSLHNSSYQAVLTYINGRQTIDVKDTEVINPVSLFSGTASFNDSSGASSNTSFMQNPQIIESLSYQSLMEAFSSILVGGIRNYLKVMTDGTNETQSVAYWEKPQTGIISTKLMETKEMRSIQFTTGSNTDTPYTEYWNARSVSPSHLSSVPISEALEDLFQNATLSLMSSKTFQPNYTVNDIPETNVTITSYRNIYVYTRSILWAAYGAAIGATALSIAAGVFFYFKNDGSYSTKFSTIFRVTQGAIVSTDLSPKDHCGLDPLPDHIANAKMTTGFHQDDQVESVDGSPAAHLRHVRHESPAEG</sequence>
<evidence type="ECO:0000256" key="1">
    <source>
        <dbReference type="SAM" id="MobiDB-lite"/>
    </source>
</evidence>
<keyword evidence="4" id="KW-1185">Reference proteome</keyword>
<organism evidence="3 4">
    <name type="scientific">Penicillium olsonii</name>
    <dbReference type="NCBI Taxonomy" id="99116"/>
    <lineage>
        <taxon>Eukaryota</taxon>
        <taxon>Fungi</taxon>
        <taxon>Dikarya</taxon>
        <taxon>Ascomycota</taxon>
        <taxon>Pezizomycotina</taxon>
        <taxon>Eurotiomycetes</taxon>
        <taxon>Eurotiomycetidae</taxon>
        <taxon>Eurotiales</taxon>
        <taxon>Aspergillaceae</taxon>
        <taxon>Penicillium</taxon>
    </lineage>
</organism>
<gene>
    <name evidence="3" type="ORF">POLS_LOCUS5000</name>
</gene>
<evidence type="ECO:0000313" key="3">
    <source>
        <dbReference type="EMBL" id="CAG8112572.1"/>
    </source>
</evidence>
<accession>A0A9W4HPQ8</accession>
<feature type="transmembrane region" description="Helical" evidence="2">
    <location>
        <begin position="62"/>
        <end position="86"/>
    </location>
</feature>
<dbReference type="Proteomes" id="UP001153618">
    <property type="component" value="Unassembled WGS sequence"/>
</dbReference>
<evidence type="ECO:0008006" key="5">
    <source>
        <dbReference type="Google" id="ProtNLM"/>
    </source>
</evidence>